<evidence type="ECO:0000313" key="1">
    <source>
        <dbReference type="EMBL" id="CAB4859710.1"/>
    </source>
</evidence>
<dbReference type="AlphaFoldDB" id="A0A6J7CPP2"/>
<name>A0A6J7CPP2_9ZZZZ</name>
<protein>
    <submittedName>
        <fullName evidence="1">Unannotated protein</fullName>
    </submittedName>
</protein>
<gene>
    <name evidence="1" type="ORF">UFOPK3306_00350</name>
</gene>
<organism evidence="1">
    <name type="scientific">freshwater metagenome</name>
    <dbReference type="NCBI Taxonomy" id="449393"/>
    <lineage>
        <taxon>unclassified sequences</taxon>
        <taxon>metagenomes</taxon>
        <taxon>ecological metagenomes</taxon>
    </lineage>
</organism>
<reference evidence="1" key="1">
    <citation type="submission" date="2020-05" db="EMBL/GenBank/DDBJ databases">
        <authorList>
            <person name="Chiriac C."/>
            <person name="Salcher M."/>
            <person name="Ghai R."/>
            <person name="Kavagutti S V."/>
        </authorList>
    </citation>
    <scope>NUCLEOTIDE SEQUENCE</scope>
</reference>
<proteinExistence type="predicted"/>
<dbReference type="EMBL" id="CAFBLI010000016">
    <property type="protein sequence ID" value="CAB4859710.1"/>
    <property type="molecule type" value="Genomic_DNA"/>
</dbReference>
<sequence>MGFGHHHYHLGTVPKATPFLFLSIHTPRHLKASMSNQTYDHYKDKLIVGKQVFASLDL</sequence>
<accession>A0A6J7CPP2</accession>